<dbReference type="Pfam" id="PF10135">
    <property type="entry name" value="Rod-binding"/>
    <property type="match status" value="1"/>
</dbReference>
<feature type="region of interest" description="Disordered" evidence="1">
    <location>
        <begin position="1"/>
        <end position="21"/>
    </location>
</feature>
<dbReference type="RefSeq" id="WP_110450224.1">
    <property type="nucleotide sequence ID" value="NZ_CP029479.1"/>
</dbReference>
<proteinExistence type="predicted"/>
<dbReference type="OrthoDB" id="7862954at2"/>
<protein>
    <submittedName>
        <fullName evidence="3">Chemotaxis protein chel</fullName>
    </submittedName>
</protein>
<evidence type="ECO:0000313" key="3">
    <source>
        <dbReference type="EMBL" id="AWM77657.1"/>
    </source>
</evidence>
<accession>A0A2Z3HPG6</accession>
<name>A0A2Z3HPG6_9CAUL</name>
<dbReference type="KEGG" id="phb:HYN04_07720"/>
<keyword evidence="4" id="KW-1185">Reference proteome</keyword>
<organism evidence="3 4">
    <name type="scientific">Phenylobacterium parvum</name>
    <dbReference type="NCBI Taxonomy" id="2201350"/>
    <lineage>
        <taxon>Bacteria</taxon>
        <taxon>Pseudomonadati</taxon>
        <taxon>Pseudomonadota</taxon>
        <taxon>Alphaproteobacteria</taxon>
        <taxon>Caulobacterales</taxon>
        <taxon>Caulobacteraceae</taxon>
        <taxon>Phenylobacterium</taxon>
    </lineage>
</organism>
<evidence type="ECO:0000256" key="1">
    <source>
        <dbReference type="SAM" id="MobiDB-lite"/>
    </source>
</evidence>
<gene>
    <name evidence="3" type="ORF">HYN04_07720</name>
</gene>
<dbReference type="Proteomes" id="UP000247763">
    <property type="component" value="Chromosome"/>
</dbReference>
<reference evidence="4" key="1">
    <citation type="submission" date="2018-05" db="EMBL/GenBank/DDBJ databases">
        <title>Genome sequencing of Phenylobacterium sp. HYN0004.</title>
        <authorList>
            <person name="Yi H."/>
            <person name="Baek C."/>
        </authorList>
    </citation>
    <scope>NUCLEOTIDE SEQUENCE [LARGE SCALE GENOMIC DNA]</scope>
    <source>
        <strain evidence="4">HYN0004</strain>
    </source>
</reference>
<dbReference type="InterPro" id="IPR019301">
    <property type="entry name" value="Flagellar_prot_FlgJ_N"/>
</dbReference>
<evidence type="ECO:0000313" key="4">
    <source>
        <dbReference type="Proteomes" id="UP000247763"/>
    </source>
</evidence>
<feature type="domain" description="Flagellar protein FlgJ N-terminal" evidence="2">
    <location>
        <begin position="44"/>
        <end position="84"/>
    </location>
</feature>
<evidence type="ECO:0000259" key="2">
    <source>
        <dbReference type="Pfam" id="PF10135"/>
    </source>
</evidence>
<sequence length="99" mass="10342">MTSTVTPGFAPSPLTTPSDEVQRRRIAQAAQDFETSFLSVMIGQMFTGLQADGPFTGGAGEGAFRSFLSDAMARQITRSGGVGLTGPVQAEMLKLQGLS</sequence>
<dbReference type="EMBL" id="CP029479">
    <property type="protein sequence ID" value="AWM77657.1"/>
    <property type="molecule type" value="Genomic_DNA"/>
</dbReference>
<dbReference type="AlphaFoldDB" id="A0A2Z3HPG6"/>